<evidence type="ECO:0000256" key="10">
    <source>
        <dbReference type="ARBA" id="ARBA00023319"/>
    </source>
</evidence>
<evidence type="ECO:0000256" key="6">
    <source>
        <dbReference type="ARBA" id="ARBA00023136"/>
    </source>
</evidence>
<dbReference type="SMART" id="SM00406">
    <property type="entry name" value="IGv"/>
    <property type="match status" value="2"/>
</dbReference>
<keyword evidence="5" id="KW-1133">Transmembrane helix</keyword>
<evidence type="ECO:0000256" key="5">
    <source>
        <dbReference type="ARBA" id="ARBA00022989"/>
    </source>
</evidence>
<keyword evidence="13" id="KW-1185">Reference proteome</keyword>
<dbReference type="InterPro" id="IPR036179">
    <property type="entry name" value="Ig-like_dom_sf"/>
</dbReference>
<dbReference type="GO" id="GO:0071222">
    <property type="term" value="P:cellular response to lipopolysaccharide"/>
    <property type="evidence" value="ECO:0007669"/>
    <property type="project" value="TreeGrafter"/>
</dbReference>
<dbReference type="InterPro" id="IPR013783">
    <property type="entry name" value="Ig-like_fold"/>
</dbReference>
<feature type="domain" description="Ig-like" evidence="12">
    <location>
        <begin position="133"/>
        <end position="242"/>
    </location>
</feature>
<organism evidence="13 14">
    <name type="scientific">Austrofundulus limnaeus</name>
    <name type="common">Annual killifish</name>
    <dbReference type="NCBI Taxonomy" id="52670"/>
    <lineage>
        <taxon>Eukaryota</taxon>
        <taxon>Metazoa</taxon>
        <taxon>Chordata</taxon>
        <taxon>Craniata</taxon>
        <taxon>Vertebrata</taxon>
        <taxon>Euteleostomi</taxon>
        <taxon>Actinopterygii</taxon>
        <taxon>Neopterygii</taxon>
        <taxon>Teleostei</taxon>
        <taxon>Neoteleostei</taxon>
        <taxon>Acanthomorphata</taxon>
        <taxon>Ovalentaria</taxon>
        <taxon>Atherinomorphae</taxon>
        <taxon>Cyprinodontiformes</taxon>
        <taxon>Rivulidae</taxon>
        <taxon>Austrofundulus</taxon>
    </lineage>
</organism>
<dbReference type="GO" id="GO:0042130">
    <property type="term" value="P:negative regulation of T cell proliferation"/>
    <property type="evidence" value="ECO:0007669"/>
    <property type="project" value="TreeGrafter"/>
</dbReference>
<comment type="subcellular location">
    <subcellularLocation>
        <location evidence="1">Cell membrane</location>
        <topology evidence="1">Single-pass type I membrane protein</topology>
    </subcellularLocation>
</comment>
<dbReference type="AlphaFoldDB" id="A0A2I4AIW0"/>
<keyword evidence="6" id="KW-0472">Membrane</keyword>
<dbReference type="RefSeq" id="XP_013855417.1">
    <property type="nucleotide sequence ID" value="XM_013999963.1"/>
</dbReference>
<keyword evidence="9" id="KW-0325">Glycoprotein</keyword>
<dbReference type="PANTHER" id="PTHR25466:SF9">
    <property type="entry name" value="FIBRONECTIN TYPE-III DOMAIN-CONTAINING PROTEIN"/>
    <property type="match status" value="1"/>
</dbReference>
<dbReference type="InParanoid" id="A0A2I4AIW0"/>
<dbReference type="InterPro" id="IPR007110">
    <property type="entry name" value="Ig-like_dom"/>
</dbReference>
<dbReference type="Gene3D" id="2.60.40.10">
    <property type="entry name" value="Immunoglobulins"/>
    <property type="match status" value="2"/>
</dbReference>
<dbReference type="InterPro" id="IPR003598">
    <property type="entry name" value="Ig_sub2"/>
</dbReference>
<dbReference type="GO" id="GO:0009897">
    <property type="term" value="C:external side of plasma membrane"/>
    <property type="evidence" value="ECO:0007669"/>
    <property type="project" value="TreeGrafter"/>
</dbReference>
<feature type="domain" description="Ig-like" evidence="12">
    <location>
        <begin position="28"/>
        <end position="129"/>
    </location>
</feature>
<dbReference type="PROSITE" id="PS50835">
    <property type="entry name" value="IG_LIKE"/>
    <property type="match status" value="2"/>
</dbReference>
<evidence type="ECO:0000256" key="11">
    <source>
        <dbReference type="SAM" id="SignalP"/>
    </source>
</evidence>
<dbReference type="GeneID" id="106511209"/>
<dbReference type="InterPro" id="IPR013106">
    <property type="entry name" value="Ig_V-set"/>
</dbReference>
<evidence type="ECO:0000256" key="1">
    <source>
        <dbReference type="ARBA" id="ARBA00004251"/>
    </source>
</evidence>
<dbReference type="GO" id="GO:0031295">
    <property type="term" value="P:T cell costimulation"/>
    <property type="evidence" value="ECO:0007669"/>
    <property type="project" value="TreeGrafter"/>
</dbReference>
<dbReference type="GO" id="GO:0007166">
    <property type="term" value="P:cell surface receptor signaling pathway"/>
    <property type="evidence" value="ECO:0007669"/>
    <property type="project" value="TreeGrafter"/>
</dbReference>
<evidence type="ECO:0000256" key="4">
    <source>
        <dbReference type="ARBA" id="ARBA00022729"/>
    </source>
</evidence>
<dbReference type="SMART" id="SM00409">
    <property type="entry name" value="IG"/>
    <property type="match status" value="2"/>
</dbReference>
<proteinExistence type="predicted"/>
<dbReference type="InterPro" id="IPR051713">
    <property type="entry name" value="T-cell_Activation_Regulation"/>
</dbReference>
<keyword evidence="4 11" id="KW-0732">Signal</keyword>
<dbReference type="GO" id="GO:0042102">
    <property type="term" value="P:positive regulation of T cell proliferation"/>
    <property type="evidence" value="ECO:0007669"/>
    <property type="project" value="TreeGrafter"/>
</dbReference>
<feature type="non-terminal residue" evidence="14">
    <location>
        <position position="271"/>
    </location>
</feature>
<keyword evidence="2" id="KW-1003">Cell membrane</keyword>
<evidence type="ECO:0000256" key="8">
    <source>
        <dbReference type="ARBA" id="ARBA00023170"/>
    </source>
</evidence>
<feature type="signal peptide" evidence="11">
    <location>
        <begin position="1"/>
        <end position="19"/>
    </location>
</feature>
<keyword evidence="7" id="KW-1015">Disulfide bond</keyword>
<dbReference type="GO" id="GO:0006955">
    <property type="term" value="P:immune response"/>
    <property type="evidence" value="ECO:0007669"/>
    <property type="project" value="TreeGrafter"/>
</dbReference>
<accession>A0A2I4AIW0</accession>
<gene>
    <name evidence="14" type="primary">LOC106511209</name>
</gene>
<dbReference type="InterPro" id="IPR003599">
    <property type="entry name" value="Ig_sub"/>
</dbReference>
<feature type="chain" id="PRO_5014124272" evidence="11">
    <location>
        <begin position="20"/>
        <end position="271"/>
    </location>
</feature>
<dbReference type="Pfam" id="PF07686">
    <property type="entry name" value="V-set"/>
    <property type="match status" value="2"/>
</dbReference>
<reference evidence="14" key="1">
    <citation type="submission" date="2025-08" db="UniProtKB">
        <authorList>
            <consortium name="RefSeq"/>
        </authorList>
    </citation>
    <scope>IDENTIFICATION</scope>
    <source>
        <strain evidence="14">Quisiro</strain>
        <tissue evidence="14">Liver</tissue>
    </source>
</reference>
<dbReference type="SUPFAM" id="SSF48726">
    <property type="entry name" value="Immunoglobulin"/>
    <property type="match status" value="2"/>
</dbReference>
<keyword evidence="8" id="KW-0675">Receptor</keyword>
<dbReference type="OrthoDB" id="8446398at2759"/>
<evidence type="ECO:0000256" key="9">
    <source>
        <dbReference type="ARBA" id="ARBA00023180"/>
    </source>
</evidence>
<evidence type="ECO:0000313" key="14">
    <source>
        <dbReference type="RefSeq" id="XP_013855417.1"/>
    </source>
</evidence>
<evidence type="ECO:0000259" key="12">
    <source>
        <dbReference type="PROSITE" id="PS50835"/>
    </source>
</evidence>
<dbReference type="KEGG" id="alim:106511209"/>
<dbReference type="PANTHER" id="PTHR25466">
    <property type="entry name" value="T-LYMPHOCYTE ACTIVATION ANTIGEN"/>
    <property type="match status" value="1"/>
</dbReference>
<keyword evidence="10" id="KW-0393">Immunoglobulin domain</keyword>
<evidence type="ECO:0000256" key="7">
    <source>
        <dbReference type="ARBA" id="ARBA00023157"/>
    </source>
</evidence>
<evidence type="ECO:0000256" key="2">
    <source>
        <dbReference type="ARBA" id="ARBA00022475"/>
    </source>
</evidence>
<sequence length="271" mass="30637">MSALSVFLLVVSLLMVVSADEIISAETGQNITLPCRAPNKKPVVVVEWDRTDLGSDHVLKFRDDDIYPDVQHPSFKNRVDLQDRQMKDGDVSLVLKNVTTTDNGTYVCRLVYSQTKRSRRNHQEHDYITKYYLQVVTPDHNITAEPGDTITLSCRAPDSRPVVVVQWDRTDLEPQNVLLFRDDQINPDGQHPSFKNRTDLQDREMKDGDVSLVLRKVTTADSGTYVCGVTFSQTKRRKRSVPKYDPLSTIHLQVSPPGELCVCVCVCVCVC</sequence>
<name>A0A2I4AIW0_AUSLI</name>
<evidence type="ECO:0000256" key="3">
    <source>
        <dbReference type="ARBA" id="ARBA00022692"/>
    </source>
</evidence>
<evidence type="ECO:0000313" key="13">
    <source>
        <dbReference type="Proteomes" id="UP000192220"/>
    </source>
</evidence>
<keyword evidence="3" id="KW-0812">Transmembrane</keyword>
<dbReference type="SMART" id="SM00408">
    <property type="entry name" value="IGc2"/>
    <property type="match status" value="2"/>
</dbReference>
<protein>
    <submittedName>
        <fullName evidence="14">CD226 antigen</fullName>
    </submittedName>
</protein>
<dbReference type="Proteomes" id="UP000192220">
    <property type="component" value="Unplaced"/>
</dbReference>